<evidence type="ECO:0000313" key="2">
    <source>
        <dbReference type="Proteomes" id="UP000474567"/>
    </source>
</evidence>
<dbReference type="EMBL" id="CADCST010000188">
    <property type="protein sequence ID" value="CAA9203366.1"/>
    <property type="molecule type" value="Genomic_DNA"/>
</dbReference>
<keyword evidence="2" id="KW-1185">Reference proteome</keyword>
<sequence length="69" mass="8183">MEKIIEKLVIKLIMESEPFTFRDVNFENCAEELKPLIIALLKNYFYLKKQNPENKPCVNSFFIQGSKKK</sequence>
<dbReference type="Proteomes" id="UP000474567">
    <property type="component" value="Unassembled WGS sequence"/>
</dbReference>
<protein>
    <submittedName>
        <fullName evidence="1">Uncharacterized protein</fullName>
    </submittedName>
</protein>
<evidence type="ECO:0000313" key="1">
    <source>
        <dbReference type="EMBL" id="CAA9203366.1"/>
    </source>
</evidence>
<proteinExistence type="predicted"/>
<name>A0ABN7ES01_9FLAO</name>
<accession>A0ABN7ES01</accession>
<organism evidence="1 2">
    <name type="scientific">Flavobacterium collinsii</name>
    <dbReference type="NCBI Taxonomy" id="1114861"/>
    <lineage>
        <taxon>Bacteria</taxon>
        <taxon>Pseudomonadati</taxon>
        <taxon>Bacteroidota</taxon>
        <taxon>Flavobacteriia</taxon>
        <taxon>Flavobacteriales</taxon>
        <taxon>Flavobacteriaceae</taxon>
        <taxon>Flavobacterium</taxon>
    </lineage>
</organism>
<gene>
    <name evidence="1" type="ORF">FLACOL7796_04708</name>
</gene>
<comment type="caution">
    <text evidence="1">The sequence shown here is derived from an EMBL/GenBank/DDBJ whole genome shotgun (WGS) entry which is preliminary data.</text>
</comment>
<dbReference type="RefSeq" id="WP_173968491.1">
    <property type="nucleotide sequence ID" value="NZ_CADCST010000188.1"/>
</dbReference>
<reference evidence="1 2" key="1">
    <citation type="submission" date="2020-02" db="EMBL/GenBank/DDBJ databases">
        <authorList>
            <person name="Criscuolo A."/>
        </authorList>
    </citation>
    <scope>NUCLEOTIDE SEQUENCE [LARGE SCALE GENOMIC DNA]</scope>
    <source>
        <strain evidence="1">CECT7796</strain>
    </source>
</reference>